<sequence length="283" mass="31271">MTLVPLTLEDVKTALHELAILPMKRPELFSRGNLLRAPGTGKTLLAKALATEAGANFISMTGSTLTSKWFGDAEKLTKALFSFASKLAPVIVFVDENDKTKYLGSDLKGKKNDITPALRPLNLDDFIQSKAKKEPLVAGTVLEKTIILKWTKSFPLLSLPPSGKTSPSSRAPPLAWEGRSPSLFQLRLRCHKQQLQIYLEERIQEADSLNSKIEMQLSNEKEQCRRKFLGQKVVFKDSGNSLVVGFADCLGSWRIKFEVTSANGHTPFISVRCLHVLIAGSSF</sequence>
<gene>
    <name evidence="1" type="ORF">L2E82_32712</name>
</gene>
<protein>
    <submittedName>
        <fullName evidence="1">Uncharacterized protein</fullName>
    </submittedName>
</protein>
<dbReference type="EMBL" id="CM042014">
    <property type="protein sequence ID" value="KAI3721694.1"/>
    <property type="molecule type" value="Genomic_DNA"/>
</dbReference>
<name>A0ACB9BGN0_CICIN</name>
<reference evidence="2" key="1">
    <citation type="journal article" date="2022" name="Mol. Ecol. Resour.">
        <title>The genomes of chicory, endive, great burdock and yacon provide insights into Asteraceae palaeo-polyploidization history and plant inulin production.</title>
        <authorList>
            <person name="Fan W."/>
            <person name="Wang S."/>
            <person name="Wang H."/>
            <person name="Wang A."/>
            <person name="Jiang F."/>
            <person name="Liu H."/>
            <person name="Zhao H."/>
            <person name="Xu D."/>
            <person name="Zhang Y."/>
        </authorList>
    </citation>
    <scope>NUCLEOTIDE SEQUENCE [LARGE SCALE GENOMIC DNA]</scope>
    <source>
        <strain evidence="2">cv. Punajuju</strain>
    </source>
</reference>
<reference evidence="1 2" key="2">
    <citation type="journal article" date="2022" name="Mol. Ecol. Resour.">
        <title>The genomes of chicory, endive, great burdock and yacon provide insights into Asteraceae paleo-polyploidization history and plant inulin production.</title>
        <authorList>
            <person name="Fan W."/>
            <person name="Wang S."/>
            <person name="Wang H."/>
            <person name="Wang A."/>
            <person name="Jiang F."/>
            <person name="Liu H."/>
            <person name="Zhao H."/>
            <person name="Xu D."/>
            <person name="Zhang Y."/>
        </authorList>
    </citation>
    <scope>NUCLEOTIDE SEQUENCE [LARGE SCALE GENOMIC DNA]</scope>
    <source>
        <strain evidence="2">cv. Punajuju</strain>
        <tissue evidence="1">Leaves</tissue>
    </source>
</reference>
<keyword evidence="2" id="KW-1185">Reference proteome</keyword>
<evidence type="ECO:0000313" key="1">
    <source>
        <dbReference type="EMBL" id="KAI3721694.1"/>
    </source>
</evidence>
<accession>A0ACB9BGN0</accession>
<evidence type="ECO:0000313" key="2">
    <source>
        <dbReference type="Proteomes" id="UP001055811"/>
    </source>
</evidence>
<proteinExistence type="predicted"/>
<organism evidence="1 2">
    <name type="scientific">Cichorium intybus</name>
    <name type="common">Chicory</name>
    <dbReference type="NCBI Taxonomy" id="13427"/>
    <lineage>
        <taxon>Eukaryota</taxon>
        <taxon>Viridiplantae</taxon>
        <taxon>Streptophyta</taxon>
        <taxon>Embryophyta</taxon>
        <taxon>Tracheophyta</taxon>
        <taxon>Spermatophyta</taxon>
        <taxon>Magnoliopsida</taxon>
        <taxon>eudicotyledons</taxon>
        <taxon>Gunneridae</taxon>
        <taxon>Pentapetalae</taxon>
        <taxon>asterids</taxon>
        <taxon>campanulids</taxon>
        <taxon>Asterales</taxon>
        <taxon>Asteraceae</taxon>
        <taxon>Cichorioideae</taxon>
        <taxon>Cichorieae</taxon>
        <taxon>Cichoriinae</taxon>
        <taxon>Cichorium</taxon>
    </lineage>
</organism>
<dbReference type="Proteomes" id="UP001055811">
    <property type="component" value="Linkage Group LG06"/>
</dbReference>
<comment type="caution">
    <text evidence="1">The sequence shown here is derived from an EMBL/GenBank/DDBJ whole genome shotgun (WGS) entry which is preliminary data.</text>
</comment>